<comment type="caution">
    <text evidence="1">The sequence shown here is derived from an EMBL/GenBank/DDBJ whole genome shotgun (WGS) entry which is preliminary data.</text>
</comment>
<dbReference type="AlphaFoldDB" id="A0A7W8FEM1"/>
<name>A0A7W8FEM1_9BACT</name>
<evidence type="ECO:0000313" key="2">
    <source>
        <dbReference type="Proteomes" id="UP000539075"/>
    </source>
</evidence>
<sequence length="536" mass="61390">MPPRIIPFADRHEAARGYATILGEANRHSPQAVTAAMAALGRADLFFMLTRFMRRADADNGWCFDRCKEVAANPDGYLDLWAREHYKSTIITVALTIQDILNDPEITVGLFSHTRPNSKVFLGQIKREFEANEVMKQCYPDVLYARPEVESPVWSLDDGIMVKRQNNAKEMTVEAWGVVEGQPIGRHFSLTVYDDVVTPESVNTPEQIKKTTERLRLSYALGAEGGTRRMIGTRYHLFDTYAELLKGGSVKPRIYAATEDGTMEGTPRFLSPQRLAEKRIEFGPYIFACQMLQNPTADSAQGFKAEWLRYWQSQKDHWQGMNRAILVDPASSKKKSSDYTVMAVVGWNADGCLYLIHGLRARLNLTERTKRLFDLVRQYKPVCTYYEKYGMQSDIEHIEDVMKRDNFHFNIKEVGGSTAKVDRIRRLIPWFEQGRFYLPIVSNFVDEDGVVRNFTPIFVEEEYDSFPVCAHDDMFDCIARAADPQVDMEFPESVDSRTPVEKELARQYESQRLMSEQASGNTFGLLYGYNPEGPQW</sequence>
<organism evidence="1 2">
    <name type="scientific">Desulfovibrio intestinalis</name>
    <dbReference type="NCBI Taxonomy" id="58621"/>
    <lineage>
        <taxon>Bacteria</taxon>
        <taxon>Pseudomonadati</taxon>
        <taxon>Thermodesulfobacteriota</taxon>
        <taxon>Desulfovibrionia</taxon>
        <taxon>Desulfovibrionales</taxon>
        <taxon>Desulfovibrionaceae</taxon>
        <taxon>Desulfovibrio</taxon>
    </lineage>
</organism>
<dbReference type="RefSeq" id="WP_183719918.1">
    <property type="nucleotide sequence ID" value="NZ_JACHGO010000005.1"/>
</dbReference>
<dbReference type="Gene3D" id="3.30.420.240">
    <property type="match status" value="1"/>
</dbReference>
<dbReference type="EMBL" id="JACHGO010000005">
    <property type="protein sequence ID" value="MBB5143944.1"/>
    <property type="molecule type" value="Genomic_DNA"/>
</dbReference>
<dbReference type="Proteomes" id="UP000539075">
    <property type="component" value="Unassembled WGS sequence"/>
</dbReference>
<reference evidence="1 2" key="1">
    <citation type="submission" date="2020-08" db="EMBL/GenBank/DDBJ databases">
        <title>Genomic Encyclopedia of Type Strains, Phase IV (KMG-IV): sequencing the most valuable type-strain genomes for metagenomic binning, comparative biology and taxonomic classification.</title>
        <authorList>
            <person name="Goeker M."/>
        </authorList>
    </citation>
    <scope>NUCLEOTIDE SEQUENCE [LARGE SCALE GENOMIC DNA]</scope>
    <source>
        <strain evidence="1 2">DSM 11275</strain>
    </source>
</reference>
<keyword evidence="2" id="KW-1185">Reference proteome</keyword>
<gene>
    <name evidence="1" type="ORF">HNQ38_002044</name>
</gene>
<accession>A0A7W8FEM1</accession>
<evidence type="ECO:0000313" key="1">
    <source>
        <dbReference type="EMBL" id="MBB5143944.1"/>
    </source>
</evidence>
<protein>
    <submittedName>
        <fullName evidence="1">Phage terminase large subunit-like protein</fullName>
    </submittedName>
</protein>
<proteinExistence type="predicted"/>